<accession>G9XDQ2</accession>
<dbReference type="SUPFAM" id="SSF52206">
    <property type="entry name" value="Hypothetical protein MTH538"/>
    <property type="match status" value="1"/>
</dbReference>
<feature type="domain" description="Thoeris protein ThsB TIR-like" evidence="1">
    <location>
        <begin position="5"/>
        <end position="102"/>
    </location>
</feature>
<reference evidence="2 3" key="1">
    <citation type="submission" date="2011-08" db="EMBL/GenBank/DDBJ databases">
        <title>The Genome Sequence of Eubacteriaceae bacterium CM5.</title>
        <authorList>
            <consortium name="The Broad Institute Genome Sequencing Platform"/>
            <person name="Earl A."/>
            <person name="Ward D."/>
            <person name="Feldgarden M."/>
            <person name="Gevers D."/>
            <person name="Sizova M."/>
            <person name="Hazen A."/>
            <person name="Epstein S."/>
            <person name="Young S.K."/>
            <person name="Zeng Q."/>
            <person name="Gargeya S."/>
            <person name="Fitzgerald M."/>
            <person name="Haas B."/>
            <person name="Abouelleil A."/>
            <person name="Alvarado L."/>
            <person name="Arachchi H.M."/>
            <person name="Berlin A."/>
            <person name="Brown A."/>
            <person name="Chapman S.B."/>
            <person name="Chen Z."/>
            <person name="Dunbar C."/>
            <person name="Freedman E."/>
            <person name="Gearin G."/>
            <person name="Gellesch M."/>
            <person name="Goldberg J."/>
            <person name="Griggs A."/>
            <person name="Gujja S."/>
            <person name="Heiman D."/>
            <person name="Howarth C."/>
            <person name="Larson L."/>
            <person name="Lui A."/>
            <person name="MacDonald P.J.P."/>
            <person name="Montmayeur A."/>
            <person name="Murphy C."/>
            <person name="Neiman D."/>
            <person name="Pearson M."/>
            <person name="Priest M."/>
            <person name="Roberts A."/>
            <person name="Saif S."/>
            <person name="Shea T."/>
            <person name="Shenoy N."/>
            <person name="Sisk P."/>
            <person name="Stolte C."/>
            <person name="Sykes S."/>
            <person name="Wortman J."/>
            <person name="Nusbaum C."/>
            <person name="Birren B."/>
        </authorList>
    </citation>
    <scope>NUCLEOTIDE SEQUENCE [LARGE SCALE GENOMIC DNA]</scope>
    <source>
        <strain evidence="2 3">CM5</strain>
    </source>
</reference>
<gene>
    <name evidence="2" type="ORF">HMPREF9628_01925</name>
</gene>
<evidence type="ECO:0000259" key="1">
    <source>
        <dbReference type="Pfam" id="PF08937"/>
    </source>
</evidence>
<dbReference type="HOGENOM" id="CLU_140379_1_0_9"/>
<evidence type="ECO:0000313" key="2">
    <source>
        <dbReference type="EMBL" id="EHL18928.1"/>
    </source>
</evidence>
<dbReference type="Gene3D" id="3.40.50.9200">
    <property type="entry name" value="Hypothetical protein MTH538"/>
    <property type="match status" value="1"/>
</dbReference>
<dbReference type="Proteomes" id="UP000003379">
    <property type="component" value="Unassembled WGS sequence"/>
</dbReference>
<sequence length="131" mass="15266">MYNIFISHSWTYGDAYEKLTSMLDRKPYFSYKNYSVPKYDPVHNARNEYELKNAIRNQMKYASCILVLAGVYSSYSKWIQIEIELAKELNKKIIAIEPWGSEKTSTVVKNHADRIVGWNTDSIVTAIRDLC</sequence>
<name>G9XDQ2_9FIRM</name>
<comment type="caution">
    <text evidence="2">The sequence shown here is derived from an EMBL/GenBank/DDBJ whole genome shotgun (WGS) entry which is preliminary data.</text>
</comment>
<dbReference type="EMBL" id="AFZG01000035">
    <property type="protein sequence ID" value="EHL18928.1"/>
    <property type="molecule type" value="Genomic_DNA"/>
</dbReference>
<dbReference type="AlphaFoldDB" id="G9XDQ2"/>
<protein>
    <recommendedName>
        <fullName evidence="1">Thoeris protein ThsB TIR-like domain-containing protein</fullName>
    </recommendedName>
</protein>
<dbReference type="InterPro" id="IPR036490">
    <property type="entry name" value="ThsB_TIR-like_sf"/>
</dbReference>
<proteinExistence type="predicted"/>
<organism evidence="2 3">
    <name type="scientific">Peptoanaerobacter stomatis</name>
    <dbReference type="NCBI Taxonomy" id="796937"/>
    <lineage>
        <taxon>Bacteria</taxon>
        <taxon>Bacillati</taxon>
        <taxon>Bacillota</taxon>
        <taxon>Clostridia</taxon>
        <taxon>Peptostreptococcales</taxon>
        <taxon>Filifactoraceae</taxon>
        <taxon>Peptoanaerobacter</taxon>
    </lineage>
</organism>
<dbReference type="Pfam" id="PF08937">
    <property type="entry name" value="ThsB_TIR"/>
    <property type="match status" value="1"/>
</dbReference>
<dbReference type="InterPro" id="IPR015032">
    <property type="entry name" value="ThsB__TIR-like_domain"/>
</dbReference>
<dbReference type="RefSeq" id="WP_009529776.1">
    <property type="nucleotide sequence ID" value="NZ_JH414619.1"/>
</dbReference>
<evidence type="ECO:0000313" key="3">
    <source>
        <dbReference type="Proteomes" id="UP000003379"/>
    </source>
</evidence>